<dbReference type="Proteomes" id="UP001050975">
    <property type="component" value="Unassembled WGS sequence"/>
</dbReference>
<dbReference type="EMBL" id="BLAY01000058">
    <property type="protein sequence ID" value="GET39095.1"/>
    <property type="molecule type" value="Genomic_DNA"/>
</dbReference>
<dbReference type="SUPFAM" id="SSF51445">
    <property type="entry name" value="(Trans)glycosidases"/>
    <property type="match status" value="1"/>
</dbReference>
<name>A0AAV3XB86_9CYAN</name>
<sequence>MGGFECSTHHTRSGRRLDVVASTFHDQFVAPDYQRLQDQGIFTVREGIRWHLIERQGKFDFATVLPIWRTANKMGMQVMWDLFHYGWPDDIDIFSPEFVKRFERLARAFTQLLKDESDAIPFITPVNEISFVSWAGGDKGIINPFAKGRGDELKVQLVRAAIAAIEAVWDVNPKARMCLIDPVINIIADPKKLSDRIIAENYRLAQYQAWDMIAGRQHPELGGQEKYLDIIGVNYYDRNQWIHKEEPMKITDPLYTPFRYMLQEVSERYQRPLFIAETGTEDYYRPLWFKYVCGEVLAAIKMGIPVEGICLYPIINHPGWEDDRHCHNGLWDYPDDVGEREIYQPLADELQNQRQQFEGIMPNA</sequence>
<dbReference type="AlphaFoldDB" id="A0AAV3XB86"/>
<keyword evidence="2" id="KW-1185">Reference proteome</keyword>
<evidence type="ECO:0008006" key="3">
    <source>
        <dbReference type="Google" id="ProtNLM"/>
    </source>
</evidence>
<proteinExistence type="predicted"/>
<protein>
    <recommendedName>
        <fullName evidence="3">Beta-glucosidase</fullName>
    </recommendedName>
</protein>
<comment type="caution">
    <text evidence="1">The sequence shown here is derived from an EMBL/GenBank/DDBJ whole genome shotgun (WGS) entry which is preliminary data.</text>
</comment>
<evidence type="ECO:0000313" key="1">
    <source>
        <dbReference type="EMBL" id="GET39095.1"/>
    </source>
</evidence>
<reference evidence="1" key="1">
    <citation type="submission" date="2019-10" db="EMBL/GenBank/DDBJ databases">
        <title>Draft genome sequece of Microseira wollei NIES-4236.</title>
        <authorList>
            <person name="Yamaguchi H."/>
            <person name="Suzuki S."/>
            <person name="Kawachi M."/>
        </authorList>
    </citation>
    <scope>NUCLEOTIDE SEQUENCE</scope>
    <source>
        <strain evidence="1">NIES-4236</strain>
    </source>
</reference>
<dbReference type="InterPro" id="IPR017853">
    <property type="entry name" value="GH"/>
</dbReference>
<gene>
    <name evidence="1" type="ORF">MiSe_38560</name>
</gene>
<organism evidence="1 2">
    <name type="scientific">Microseira wollei NIES-4236</name>
    <dbReference type="NCBI Taxonomy" id="2530354"/>
    <lineage>
        <taxon>Bacteria</taxon>
        <taxon>Bacillati</taxon>
        <taxon>Cyanobacteriota</taxon>
        <taxon>Cyanophyceae</taxon>
        <taxon>Oscillatoriophycideae</taxon>
        <taxon>Aerosakkonematales</taxon>
        <taxon>Aerosakkonemataceae</taxon>
        <taxon>Microseira</taxon>
    </lineage>
</organism>
<evidence type="ECO:0000313" key="2">
    <source>
        <dbReference type="Proteomes" id="UP001050975"/>
    </source>
</evidence>
<accession>A0AAV3XB86</accession>
<dbReference type="Gene3D" id="3.20.20.80">
    <property type="entry name" value="Glycosidases"/>
    <property type="match status" value="1"/>
</dbReference>